<gene>
    <name evidence="9" type="ORF">ACFQGB_15210</name>
</gene>
<keyword evidence="5 7" id="KW-1133">Transmembrane helix</keyword>
<evidence type="ECO:0000256" key="3">
    <source>
        <dbReference type="ARBA" id="ARBA00022475"/>
    </source>
</evidence>
<dbReference type="PANTHER" id="PTHR43386:SF25">
    <property type="entry name" value="PEPTIDE ABC TRANSPORTER PERMEASE PROTEIN"/>
    <property type="match status" value="1"/>
</dbReference>
<dbReference type="InterPro" id="IPR035906">
    <property type="entry name" value="MetI-like_sf"/>
</dbReference>
<comment type="caution">
    <text evidence="9">The sequence shown here is derived from an EMBL/GenBank/DDBJ whole genome shotgun (WGS) entry which is preliminary data.</text>
</comment>
<sequence length="294" mass="31075">MATDTSTSTDSSGFDLPPIVGNLLSNRRISLGLAILLPIALVAILGETVAPYDPTATHVADRYAGPGGQFLLGTDHLGRDLLSRVILGGRTSLLLGFGATALALLVGVPIGLTAGYAKGRVDEILMRIMDIIMSVPTLLLGLLILVVLPSNILNVVMAIGVVYAPRIARVTRSATLSVSEEEYVLAAKARGESSPYILFREILPNVTGPIVVEGSVRVGYAIMIGTSLSFLGLGAGPPNPDWGFMIATARDHIYQTPWFLIWPSVALLLTVMATNLIGDGLRDVLDPREVGDHS</sequence>
<comment type="similarity">
    <text evidence="7">Belongs to the binding-protein-dependent transport system permease family.</text>
</comment>
<evidence type="ECO:0000256" key="4">
    <source>
        <dbReference type="ARBA" id="ARBA00022692"/>
    </source>
</evidence>
<keyword evidence="3" id="KW-1003">Cell membrane</keyword>
<dbReference type="CDD" id="cd06261">
    <property type="entry name" value="TM_PBP2"/>
    <property type="match status" value="1"/>
</dbReference>
<dbReference type="GO" id="GO:0005886">
    <property type="term" value="C:plasma membrane"/>
    <property type="evidence" value="ECO:0007669"/>
    <property type="project" value="UniProtKB-SubCell"/>
</dbReference>
<keyword evidence="2 7" id="KW-0813">Transport</keyword>
<feature type="domain" description="ABC transmembrane type-1" evidence="8">
    <location>
        <begin position="89"/>
        <end position="278"/>
    </location>
</feature>
<protein>
    <submittedName>
        <fullName evidence="9">ABC transporter permease</fullName>
    </submittedName>
</protein>
<organism evidence="9 10">
    <name type="scientific">Halorubellus litoreus</name>
    <dbReference type="NCBI Taxonomy" id="755308"/>
    <lineage>
        <taxon>Archaea</taxon>
        <taxon>Methanobacteriati</taxon>
        <taxon>Methanobacteriota</taxon>
        <taxon>Stenosarchaea group</taxon>
        <taxon>Halobacteria</taxon>
        <taxon>Halobacteriales</taxon>
        <taxon>Halorubellaceae</taxon>
        <taxon>Halorubellus</taxon>
    </lineage>
</organism>
<feature type="transmembrane region" description="Helical" evidence="7">
    <location>
        <begin position="257"/>
        <end position="278"/>
    </location>
</feature>
<evidence type="ECO:0000256" key="6">
    <source>
        <dbReference type="ARBA" id="ARBA00023136"/>
    </source>
</evidence>
<evidence type="ECO:0000256" key="5">
    <source>
        <dbReference type="ARBA" id="ARBA00022989"/>
    </source>
</evidence>
<dbReference type="AlphaFoldDB" id="A0ABD5VFR4"/>
<evidence type="ECO:0000256" key="2">
    <source>
        <dbReference type="ARBA" id="ARBA00022448"/>
    </source>
</evidence>
<keyword evidence="10" id="KW-1185">Reference proteome</keyword>
<feature type="transmembrane region" description="Helical" evidence="7">
    <location>
        <begin position="29"/>
        <end position="46"/>
    </location>
</feature>
<dbReference type="SUPFAM" id="SSF161098">
    <property type="entry name" value="MetI-like"/>
    <property type="match status" value="1"/>
</dbReference>
<name>A0ABD5VFR4_9EURY</name>
<proteinExistence type="inferred from homology"/>
<evidence type="ECO:0000256" key="7">
    <source>
        <dbReference type="RuleBase" id="RU363032"/>
    </source>
</evidence>
<feature type="transmembrane region" description="Helical" evidence="7">
    <location>
        <begin position="93"/>
        <end position="117"/>
    </location>
</feature>
<dbReference type="Gene3D" id="1.10.3720.10">
    <property type="entry name" value="MetI-like"/>
    <property type="match status" value="1"/>
</dbReference>
<dbReference type="Pfam" id="PF12911">
    <property type="entry name" value="OppC_N"/>
    <property type="match status" value="1"/>
</dbReference>
<dbReference type="InterPro" id="IPR025966">
    <property type="entry name" value="OppC_N"/>
</dbReference>
<dbReference type="EMBL" id="JBHSXN010000003">
    <property type="protein sequence ID" value="MFC6954210.1"/>
    <property type="molecule type" value="Genomic_DNA"/>
</dbReference>
<evidence type="ECO:0000256" key="1">
    <source>
        <dbReference type="ARBA" id="ARBA00004651"/>
    </source>
</evidence>
<dbReference type="InterPro" id="IPR050366">
    <property type="entry name" value="BP-dependent_transpt_permease"/>
</dbReference>
<dbReference type="Proteomes" id="UP001596395">
    <property type="component" value="Unassembled WGS sequence"/>
</dbReference>
<keyword evidence="4 7" id="KW-0812">Transmembrane</keyword>
<evidence type="ECO:0000313" key="9">
    <source>
        <dbReference type="EMBL" id="MFC6954210.1"/>
    </source>
</evidence>
<keyword evidence="6 7" id="KW-0472">Membrane</keyword>
<feature type="transmembrane region" description="Helical" evidence="7">
    <location>
        <begin position="138"/>
        <end position="163"/>
    </location>
</feature>
<comment type="subcellular location">
    <subcellularLocation>
        <location evidence="1 7">Cell membrane</location>
        <topology evidence="1 7">Multi-pass membrane protein</topology>
    </subcellularLocation>
</comment>
<dbReference type="InterPro" id="IPR000515">
    <property type="entry name" value="MetI-like"/>
</dbReference>
<dbReference type="PANTHER" id="PTHR43386">
    <property type="entry name" value="OLIGOPEPTIDE TRANSPORT SYSTEM PERMEASE PROTEIN APPC"/>
    <property type="match status" value="1"/>
</dbReference>
<dbReference type="RefSeq" id="WP_336351165.1">
    <property type="nucleotide sequence ID" value="NZ_JAZAQL010000003.1"/>
</dbReference>
<evidence type="ECO:0000313" key="10">
    <source>
        <dbReference type="Proteomes" id="UP001596395"/>
    </source>
</evidence>
<accession>A0ABD5VFR4</accession>
<reference evidence="9 10" key="1">
    <citation type="journal article" date="2019" name="Int. J. Syst. Evol. Microbiol.">
        <title>The Global Catalogue of Microorganisms (GCM) 10K type strain sequencing project: providing services to taxonomists for standard genome sequencing and annotation.</title>
        <authorList>
            <consortium name="The Broad Institute Genomics Platform"/>
            <consortium name="The Broad Institute Genome Sequencing Center for Infectious Disease"/>
            <person name="Wu L."/>
            <person name="Ma J."/>
        </authorList>
    </citation>
    <scope>NUCLEOTIDE SEQUENCE [LARGE SCALE GENOMIC DNA]</scope>
    <source>
        <strain evidence="9 10">GX26</strain>
    </source>
</reference>
<evidence type="ECO:0000259" key="8">
    <source>
        <dbReference type="PROSITE" id="PS50928"/>
    </source>
</evidence>
<dbReference type="PROSITE" id="PS50928">
    <property type="entry name" value="ABC_TM1"/>
    <property type="match status" value="1"/>
</dbReference>
<feature type="transmembrane region" description="Helical" evidence="7">
    <location>
        <begin position="218"/>
        <end position="236"/>
    </location>
</feature>
<dbReference type="Pfam" id="PF00528">
    <property type="entry name" value="BPD_transp_1"/>
    <property type="match status" value="1"/>
</dbReference>